<dbReference type="KEGG" id="nba:CUN60_11825"/>
<dbReference type="PROSITE" id="PS51257">
    <property type="entry name" value="PROKAR_LIPOPROTEIN"/>
    <property type="match status" value="1"/>
</dbReference>
<organism evidence="1 2">
    <name type="scientific">Aquella oligotrophica</name>
    <dbReference type="NCBI Taxonomy" id="2067065"/>
    <lineage>
        <taxon>Bacteria</taxon>
        <taxon>Pseudomonadati</taxon>
        <taxon>Pseudomonadota</taxon>
        <taxon>Betaproteobacteria</taxon>
        <taxon>Neisseriales</taxon>
        <taxon>Neisseriaceae</taxon>
        <taxon>Aquella</taxon>
    </lineage>
</organism>
<protein>
    <submittedName>
        <fullName evidence="1">Uncharacterized protein</fullName>
    </submittedName>
</protein>
<proteinExistence type="predicted"/>
<gene>
    <name evidence="1" type="ORF">CUN60_11825</name>
</gene>
<keyword evidence="2" id="KW-1185">Reference proteome</keyword>
<dbReference type="AlphaFoldDB" id="A0A2I7N913"/>
<reference evidence="2" key="1">
    <citation type="submission" date="2017-11" db="EMBL/GenBank/DDBJ databases">
        <authorList>
            <person name="Chan K.G."/>
            <person name="Lee L.S."/>
        </authorList>
    </citation>
    <scope>NUCLEOTIDE SEQUENCE [LARGE SCALE GENOMIC DNA]</scope>
    <source>
        <strain evidence="2">DSM 100970</strain>
    </source>
</reference>
<dbReference type="Proteomes" id="UP000236655">
    <property type="component" value="Chromosome"/>
</dbReference>
<evidence type="ECO:0000313" key="1">
    <source>
        <dbReference type="EMBL" id="AUR52954.1"/>
    </source>
</evidence>
<accession>A0A2I7N913</accession>
<evidence type="ECO:0000313" key="2">
    <source>
        <dbReference type="Proteomes" id="UP000236655"/>
    </source>
</evidence>
<sequence length="606" mass="66526">MKIKTLISSLLVSSILLGCNSGQSNSISSVQSPSIAINQNLNKKQSLKSDTLPDAQQYEIVYGASTGIYSVPIYGLLVRGSLENVFISEVAQFVMEGIGSIMFANLGGLVTAFTDGIYHAIANMVTRHDGYQHINYLGIGPQLEGVKCPLILSTGGFNVDGAGKFGNSSVVHDFNGNLWNDISDTKVYDEIVQTSVSWDRTIKYANANGLSVAGITPYMVIVTKYGKVRYYDPAKNQWSDLMDQAHKGDINYVNSNNELTNTVTAMSVLWPSNGDDPKIVLGSDNNGENGAEVYYYNGHSWTNFGITTGHGDWGKGNSVTQLNVSWDRYGYETPDSSAPYIVAATNFGEVKYYDPSRNNWFNLVRDDDKGNIENVVNGRAIEGDAIGVMSVDWNISGDPQIMLGTNNSGANGAEVYYYNGQVWNNFGIKTHQGDWGVDNAVTAMQVAWCGQNCIPRILVGTNYAEVKYYDPSRNSWFNLVRDDNKGNIEHVANGKAIEGNTILDLQAYWPSSGDPQVVIATNNSNKNAAEVYYYDSHTWTNFGVTSDNGDWGTDNAVTSMRVYWPLNEDLTPKGNGVPYILAGTNYGEIKVFDPGVNHWNQLVLFH</sequence>
<dbReference type="EMBL" id="CP024847">
    <property type="protein sequence ID" value="AUR52954.1"/>
    <property type="molecule type" value="Genomic_DNA"/>
</dbReference>
<dbReference type="RefSeq" id="WP_102952240.1">
    <property type="nucleotide sequence ID" value="NZ_CP024847.1"/>
</dbReference>
<name>A0A2I7N913_9NEIS</name>